<protein>
    <recommendedName>
        <fullName evidence="4">phosphoglycolate phosphatase</fullName>
        <ecNumber evidence="4">3.1.3.18</ecNumber>
    </recommendedName>
</protein>
<comment type="caution">
    <text evidence="5">The sequence shown here is derived from an EMBL/GenBank/DDBJ whole genome shotgun (WGS) entry which is preliminary data.</text>
</comment>
<name>A0A9X2PG09_9HYPH</name>
<dbReference type="InterPro" id="IPR050155">
    <property type="entry name" value="HAD-like_hydrolase_sf"/>
</dbReference>
<reference evidence="5" key="1">
    <citation type="submission" date="2022-08" db="EMBL/GenBank/DDBJ databases">
        <authorList>
            <person name="Li F."/>
        </authorList>
    </citation>
    <scope>NUCLEOTIDE SEQUENCE</scope>
    <source>
        <strain evidence="5">MQZ15Z-1</strain>
    </source>
</reference>
<dbReference type="InterPro" id="IPR023214">
    <property type="entry name" value="HAD_sf"/>
</dbReference>
<proteinExistence type="inferred from homology"/>
<accession>A0A9X2PG09</accession>
<dbReference type="EC" id="3.1.3.18" evidence="4"/>
<keyword evidence="5" id="KW-0378">Hydrolase</keyword>
<dbReference type="Pfam" id="PF00702">
    <property type="entry name" value="Hydrolase"/>
    <property type="match status" value="1"/>
</dbReference>
<comment type="similarity">
    <text evidence="3">Belongs to the HAD-like hydrolase superfamily. CbbY/CbbZ/Gph/YieH family.</text>
</comment>
<evidence type="ECO:0000256" key="3">
    <source>
        <dbReference type="ARBA" id="ARBA00006171"/>
    </source>
</evidence>
<keyword evidence="6" id="KW-1185">Reference proteome</keyword>
<comment type="catalytic activity">
    <reaction evidence="1">
        <text>2-phosphoglycolate + H2O = glycolate + phosphate</text>
        <dbReference type="Rhea" id="RHEA:14369"/>
        <dbReference type="ChEBI" id="CHEBI:15377"/>
        <dbReference type="ChEBI" id="CHEBI:29805"/>
        <dbReference type="ChEBI" id="CHEBI:43474"/>
        <dbReference type="ChEBI" id="CHEBI:58033"/>
        <dbReference type="EC" id="3.1.3.18"/>
    </reaction>
</comment>
<dbReference type="SFLD" id="SFLDG01129">
    <property type="entry name" value="C1.5:_HAD__Beta-PGM__Phosphata"/>
    <property type="match status" value="1"/>
</dbReference>
<dbReference type="GO" id="GO:0008967">
    <property type="term" value="F:phosphoglycolate phosphatase activity"/>
    <property type="evidence" value="ECO:0007669"/>
    <property type="project" value="UniProtKB-EC"/>
</dbReference>
<dbReference type="RefSeq" id="WP_258731877.1">
    <property type="nucleotide sequence ID" value="NZ_JANTHZ010000002.1"/>
</dbReference>
<dbReference type="GO" id="GO:0005829">
    <property type="term" value="C:cytosol"/>
    <property type="evidence" value="ECO:0007669"/>
    <property type="project" value="TreeGrafter"/>
</dbReference>
<dbReference type="SFLD" id="SFLDS00003">
    <property type="entry name" value="Haloacid_Dehalogenase"/>
    <property type="match status" value="1"/>
</dbReference>
<dbReference type="Proteomes" id="UP001151088">
    <property type="component" value="Unassembled WGS sequence"/>
</dbReference>
<dbReference type="Gene3D" id="3.40.50.1000">
    <property type="entry name" value="HAD superfamily/HAD-like"/>
    <property type="match status" value="1"/>
</dbReference>
<dbReference type="PANTHER" id="PTHR43434:SF1">
    <property type="entry name" value="PHOSPHOGLYCOLATE PHOSPHATASE"/>
    <property type="match status" value="1"/>
</dbReference>
<dbReference type="GO" id="GO:0006281">
    <property type="term" value="P:DNA repair"/>
    <property type="evidence" value="ECO:0007669"/>
    <property type="project" value="TreeGrafter"/>
</dbReference>
<evidence type="ECO:0000256" key="1">
    <source>
        <dbReference type="ARBA" id="ARBA00000830"/>
    </source>
</evidence>
<dbReference type="Gene3D" id="1.10.150.240">
    <property type="entry name" value="Putative phosphatase, domain 2"/>
    <property type="match status" value="1"/>
</dbReference>
<dbReference type="SUPFAM" id="SSF56784">
    <property type="entry name" value="HAD-like"/>
    <property type="match status" value="1"/>
</dbReference>
<dbReference type="InterPro" id="IPR023198">
    <property type="entry name" value="PGP-like_dom2"/>
</dbReference>
<sequence length="246" mass="25830">MNAVRAILFDKDGTLVDFDRTWGPAAGAVMERFAAGDAATLARLHAVSHYLPAEHRFLQSSPLIAGSSRQFGPLWAETLGRPADLAFFLEIDRLFTLEGRRFLTPIGVPRQDLTRLHRSGLVLGIATNDAEANAHIQADLLGIAGLVSAVYGYDSGHGSKPAPGMIAAFSHLTRLPPGAIALVGDTRHDLDTARAAGALAILVRCGPTPVDDFADEADLVVDDVGALADLLLAGRPADALSAEAAP</sequence>
<gene>
    <name evidence="5" type="ORF">NVS89_06975</name>
</gene>
<evidence type="ECO:0000313" key="6">
    <source>
        <dbReference type="Proteomes" id="UP001151088"/>
    </source>
</evidence>
<organism evidence="5 6">
    <name type="scientific">Ancylobacter mangrovi</name>
    <dbReference type="NCBI Taxonomy" id="2972472"/>
    <lineage>
        <taxon>Bacteria</taxon>
        <taxon>Pseudomonadati</taxon>
        <taxon>Pseudomonadota</taxon>
        <taxon>Alphaproteobacteria</taxon>
        <taxon>Hyphomicrobiales</taxon>
        <taxon>Xanthobacteraceae</taxon>
        <taxon>Ancylobacter</taxon>
    </lineage>
</organism>
<comment type="pathway">
    <text evidence="2">Organic acid metabolism; glycolate biosynthesis; glycolate from 2-phosphoglycolate: step 1/1.</text>
</comment>
<dbReference type="PANTHER" id="PTHR43434">
    <property type="entry name" value="PHOSPHOGLYCOLATE PHOSPHATASE"/>
    <property type="match status" value="1"/>
</dbReference>
<evidence type="ECO:0000313" key="5">
    <source>
        <dbReference type="EMBL" id="MCS0494837.1"/>
    </source>
</evidence>
<evidence type="ECO:0000256" key="4">
    <source>
        <dbReference type="ARBA" id="ARBA00013078"/>
    </source>
</evidence>
<evidence type="ECO:0000256" key="2">
    <source>
        <dbReference type="ARBA" id="ARBA00004818"/>
    </source>
</evidence>
<dbReference type="EMBL" id="JANTHZ010000002">
    <property type="protein sequence ID" value="MCS0494837.1"/>
    <property type="molecule type" value="Genomic_DNA"/>
</dbReference>
<dbReference type="InterPro" id="IPR036412">
    <property type="entry name" value="HAD-like_sf"/>
</dbReference>
<dbReference type="AlphaFoldDB" id="A0A9X2PG09"/>